<dbReference type="RefSeq" id="WP_165093741.1">
    <property type="nucleotide sequence ID" value="NZ_CP049056.1"/>
</dbReference>
<dbReference type="Gene3D" id="3.40.50.720">
    <property type="entry name" value="NAD(P)-binding Rossmann-like Domain"/>
    <property type="match status" value="1"/>
</dbReference>
<dbReference type="AlphaFoldDB" id="A0A7L5BV77"/>
<evidence type="ECO:0000313" key="4">
    <source>
        <dbReference type="Proteomes" id="UP000503336"/>
    </source>
</evidence>
<dbReference type="InterPro" id="IPR036291">
    <property type="entry name" value="NAD(P)-bd_dom_sf"/>
</dbReference>
<evidence type="ECO:0000256" key="1">
    <source>
        <dbReference type="ARBA" id="ARBA00006484"/>
    </source>
</evidence>
<gene>
    <name evidence="3" type="ORF">G5B40_00630</name>
</gene>
<dbReference type="NCBIfam" id="NF005489">
    <property type="entry name" value="PRK07102.1"/>
    <property type="match status" value="1"/>
</dbReference>
<accession>A0A7L5BV77</accession>
<dbReference type="CDD" id="cd05233">
    <property type="entry name" value="SDR_c"/>
    <property type="match status" value="1"/>
</dbReference>
<dbReference type="PRINTS" id="PR00081">
    <property type="entry name" value="GDHRDH"/>
</dbReference>
<dbReference type="PANTHER" id="PTHR44196:SF3">
    <property type="entry name" value="SHORT CHAIN DEHYDROGENASE FAMILY PROTEIN"/>
    <property type="match status" value="1"/>
</dbReference>
<evidence type="ECO:0000313" key="3">
    <source>
        <dbReference type="EMBL" id="QIE54076.1"/>
    </source>
</evidence>
<dbReference type="InterPro" id="IPR002347">
    <property type="entry name" value="SDR_fam"/>
</dbReference>
<dbReference type="GO" id="GO:0016491">
    <property type="term" value="F:oxidoreductase activity"/>
    <property type="evidence" value="ECO:0007669"/>
    <property type="project" value="UniProtKB-KW"/>
</dbReference>
<keyword evidence="4" id="KW-1185">Reference proteome</keyword>
<dbReference type="PANTHER" id="PTHR44196">
    <property type="entry name" value="DEHYDROGENASE/REDUCTASE SDR FAMILY MEMBER 7B"/>
    <property type="match status" value="1"/>
</dbReference>
<protein>
    <submittedName>
        <fullName evidence="3">SDR family oxidoreductase</fullName>
    </submittedName>
</protein>
<reference evidence="3 4" key="1">
    <citation type="submission" date="2020-02" db="EMBL/GenBank/DDBJ databases">
        <title>complete genome sequence of Rhodobacteraceae bacterium.</title>
        <authorList>
            <person name="Park J."/>
            <person name="Kim Y.-S."/>
            <person name="Kim K.-H."/>
        </authorList>
    </citation>
    <scope>NUCLEOTIDE SEQUENCE [LARGE SCALE GENOMIC DNA]</scope>
    <source>
        <strain evidence="3 4">RR4-56</strain>
    </source>
</reference>
<dbReference type="KEGG" id="hdh:G5B40_00630"/>
<evidence type="ECO:0000256" key="2">
    <source>
        <dbReference type="ARBA" id="ARBA00023002"/>
    </source>
</evidence>
<organism evidence="3 4">
    <name type="scientific">Pikeienuella piscinae</name>
    <dbReference type="NCBI Taxonomy" id="2748098"/>
    <lineage>
        <taxon>Bacteria</taxon>
        <taxon>Pseudomonadati</taxon>
        <taxon>Pseudomonadota</taxon>
        <taxon>Alphaproteobacteria</taxon>
        <taxon>Rhodobacterales</taxon>
        <taxon>Paracoccaceae</taxon>
        <taxon>Pikeienuella</taxon>
    </lineage>
</organism>
<name>A0A7L5BV77_9RHOB</name>
<dbReference type="EMBL" id="CP049056">
    <property type="protein sequence ID" value="QIE54076.1"/>
    <property type="molecule type" value="Genomic_DNA"/>
</dbReference>
<keyword evidence="2" id="KW-0560">Oxidoreductase</keyword>
<sequence>MNDGPVLILGAGSDIGRALAHRFAMDGRAIQLAARQPDTLEADRSDIEIRHRISVTLHSYDALATDALEAFVDGLPEPPAIAVSVVGFMGDQAESQIDLGAAARVIRSNFEGPAAIFAILANRMEARGGGALVGVSSVAGDRGRASNYVYGAAKAGFSAFLSGLRNRLARTGVHVMTVKPGFVRTRMTEGMDLPPRLTAEPEEVADRVVRALTKNRNVVYVKPIWRLVMTIICAIPEQVFKKTSI</sequence>
<comment type="similarity">
    <text evidence="1">Belongs to the short-chain dehydrogenases/reductases (SDR) family.</text>
</comment>
<proteinExistence type="inferred from homology"/>
<dbReference type="SUPFAM" id="SSF51735">
    <property type="entry name" value="NAD(P)-binding Rossmann-fold domains"/>
    <property type="match status" value="1"/>
</dbReference>
<dbReference type="Pfam" id="PF00106">
    <property type="entry name" value="adh_short"/>
    <property type="match status" value="1"/>
</dbReference>
<dbReference type="GO" id="GO:0016020">
    <property type="term" value="C:membrane"/>
    <property type="evidence" value="ECO:0007669"/>
    <property type="project" value="TreeGrafter"/>
</dbReference>
<dbReference type="Proteomes" id="UP000503336">
    <property type="component" value="Chromosome"/>
</dbReference>